<gene>
    <name evidence="7" type="ORF">COCHEDRAFT_1169067</name>
</gene>
<evidence type="ECO:0000313" key="8">
    <source>
        <dbReference type="Proteomes" id="UP000016936"/>
    </source>
</evidence>
<dbReference type="SUPFAM" id="SSF57701">
    <property type="entry name" value="Zn2/Cys6 DNA-binding domain"/>
    <property type="match status" value="1"/>
</dbReference>
<evidence type="ECO:0000256" key="1">
    <source>
        <dbReference type="ARBA" id="ARBA00022723"/>
    </source>
</evidence>
<dbReference type="OMA" id="NTASMEL"/>
<evidence type="ECO:0000259" key="6">
    <source>
        <dbReference type="PROSITE" id="PS50048"/>
    </source>
</evidence>
<dbReference type="SMART" id="SM00066">
    <property type="entry name" value="GAL4"/>
    <property type="match status" value="1"/>
</dbReference>
<dbReference type="AlphaFoldDB" id="M2V5X6"/>
<dbReference type="EMBL" id="KB445571">
    <property type="protein sequence ID" value="EMD95337.1"/>
    <property type="molecule type" value="Genomic_DNA"/>
</dbReference>
<dbReference type="PROSITE" id="PS00463">
    <property type="entry name" value="ZN2_CY6_FUNGAL_1"/>
    <property type="match status" value="1"/>
</dbReference>
<dbReference type="Pfam" id="PF00172">
    <property type="entry name" value="Zn_clus"/>
    <property type="match status" value="1"/>
</dbReference>
<accession>M2V5X6</accession>
<reference evidence="8" key="2">
    <citation type="journal article" date="2013" name="PLoS Genet.">
        <title>Comparative genome structure, secondary metabolite, and effector coding capacity across Cochliobolus pathogens.</title>
        <authorList>
            <person name="Condon B.J."/>
            <person name="Leng Y."/>
            <person name="Wu D."/>
            <person name="Bushley K.E."/>
            <person name="Ohm R.A."/>
            <person name="Otillar R."/>
            <person name="Martin J."/>
            <person name="Schackwitz W."/>
            <person name="Grimwood J."/>
            <person name="MohdZainudin N."/>
            <person name="Xue C."/>
            <person name="Wang R."/>
            <person name="Manning V.A."/>
            <person name="Dhillon B."/>
            <person name="Tu Z.J."/>
            <person name="Steffenson B.J."/>
            <person name="Salamov A."/>
            <person name="Sun H."/>
            <person name="Lowry S."/>
            <person name="LaButti K."/>
            <person name="Han J."/>
            <person name="Copeland A."/>
            <person name="Lindquist E."/>
            <person name="Barry K."/>
            <person name="Schmutz J."/>
            <person name="Baker S.E."/>
            <person name="Ciuffetti L.M."/>
            <person name="Grigoriev I.V."/>
            <person name="Zhong S."/>
            <person name="Turgeon B.G."/>
        </authorList>
    </citation>
    <scope>NUCLEOTIDE SEQUENCE [LARGE SCALE GENOMIC DNA]</scope>
    <source>
        <strain evidence="8">C5 / ATCC 48332 / race O</strain>
    </source>
</reference>
<dbReference type="eggNOG" id="KOG1721">
    <property type="taxonomic scope" value="Eukaryota"/>
</dbReference>
<dbReference type="Proteomes" id="UP000016936">
    <property type="component" value="Unassembled WGS sequence"/>
</dbReference>
<dbReference type="Gene3D" id="4.10.240.10">
    <property type="entry name" value="Zn(2)-C6 fungal-type DNA-binding domain"/>
    <property type="match status" value="1"/>
</dbReference>
<dbReference type="InterPro" id="IPR036864">
    <property type="entry name" value="Zn2-C6_fun-type_DNA-bd_sf"/>
</dbReference>
<feature type="domain" description="Zn(2)-C6 fungal-type" evidence="6">
    <location>
        <begin position="26"/>
        <end position="55"/>
    </location>
</feature>
<name>M2V5X6_COCH5</name>
<organism evidence="7 8">
    <name type="scientific">Cochliobolus heterostrophus (strain C5 / ATCC 48332 / race O)</name>
    <name type="common">Southern corn leaf blight fungus</name>
    <name type="synonym">Bipolaris maydis</name>
    <dbReference type="NCBI Taxonomy" id="701091"/>
    <lineage>
        <taxon>Eukaryota</taxon>
        <taxon>Fungi</taxon>
        <taxon>Dikarya</taxon>
        <taxon>Ascomycota</taxon>
        <taxon>Pezizomycotina</taxon>
        <taxon>Dothideomycetes</taxon>
        <taxon>Pleosporomycetidae</taxon>
        <taxon>Pleosporales</taxon>
        <taxon>Pleosporineae</taxon>
        <taxon>Pleosporaceae</taxon>
        <taxon>Bipolaris</taxon>
    </lineage>
</organism>
<dbReference type="GO" id="GO:0008270">
    <property type="term" value="F:zinc ion binding"/>
    <property type="evidence" value="ECO:0007669"/>
    <property type="project" value="InterPro"/>
</dbReference>
<keyword evidence="5" id="KW-0539">Nucleus</keyword>
<sequence>MNIHQFVGPPIGGTASGKNRQRAAKACLSCAESKLRCEGDKPCRRCEQRGLPCRFPRKSHPGLSTRRKASCSIDKSQLATLPAEIVVFSGSTNHEFQSAFTPSVNRIENDSHSIPGSINTIDPTELQVPSGKISAGSAIGEENSILGPNTVQLQQPSSTDFSAETSCLGLLDAPGDELGWSWDALNLDILDFGSLETQPLSAVPPERDDMSEADRNLSMGESAYKQSFLLWTPREGEGWSAKIADLLLALDEMMSASVSADLQQHTLVHLQPSTRYRILSLVLSFTDSADHCRLLSSFPSIRVLEYLLSMELAEQSREADCWLHVPSFDPNTASMELVIGLIAAGAFRSDSAVFLKFALALHELHRELIAYFQGDPRNIRMLGPVQSFMLLIQAGLQSGDSRRIEISEGMFSMPITMIRRGDFLRLPYPEGISPELRDNNLDLKKKWFAWVEHESKKRLVLHLLILSTQHSMVSLTPPPLTGTEMHNGLPAALELWKAPSAEAWRVTWLKLGPSPQLSIRACIEDPSNLSSLGNSVDIRYTAIVVLSGLWSNTWQYKERLKACGITPGATQNTRTFSTQALYQEARESLESFATTHMHWLGPMDPWLAVLHERQLMYLHVSLEDLQLLGGKDGEHEARRVFPQLKEWAQSRSCRQAMWHAGQILREARGNGDSTLKVSTVLGIYHASLILWSYSIISKAQLSNSPADQNPQLKLGCPVTSSKETEIVLDGYHTPLVQHFLASGVGKPCITQGRQGTDNMEHLTIEVICQPETMAVFQDLLREKYMIDYRDCPNLVGNLVHLIGKLGQAAELVQRRQF</sequence>
<dbReference type="PANTHER" id="PTHR47660">
    <property type="entry name" value="TRANSCRIPTION FACTOR WITH C2H2 AND ZN(2)-CYS(6) DNA BINDING DOMAIN (EUROFUNG)-RELATED-RELATED"/>
    <property type="match status" value="1"/>
</dbReference>
<dbReference type="GO" id="GO:0003677">
    <property type="term" value="F:DNA binding"/>
    <property type="evidence" value="ECO:0007669"/>
    <property type="project" value="InterPro"/>
</dbReference>
<keyword evidence="1" id="KW-0479">Metal-binding</keyword>
<dbReference type="OrthoDB" id="40579at2759"/>
<evidence type="ECO:0000256" key="4">
    <source>
        <dbReference type="ARBA" id="ARBA00023163"/>
    </source>
</evidence>
<dbReference type="HOGENOM" id="CLU_003487_2_1_1"/>
<dbReference type="GO" id="GO:0000981">
    <property type="term" value="F:DNA-binding transcription factor activity, RNA polymerase II-specific"/>
    <property type="evidence" value="ECO:0007669"/>
    <property type="project" value="InterPro"/>
</dbReference>
<keyword evidence="4" id="KW-0804">Transcription</keyword>
<evidence type="ECO:0000256" key="2">
    <source>
        <dbReference type="ARBA" id="ARBA00022833"/>
    </source>
</evidence>
<evidence type="ECO:0000313" key="7">
    <source>
        <dbReference type="EMBL" id="EMD95337.1"/>
    </source>
</evidence>
<proteinExistence type="predicted"/>
<keyword evidence="3" id="KW-0805">Transcription regulation</keyword>
<keyword evidence="2" id="KW-0862">Zinc</keyword>
<dbReference type="PANTHER" id="PTHR47660:SF2">
    <property type="entry name" value="TRANSCRIPTION FACTOR WITH C2H2 AND ZN(2)-CYS(6) DNA BINDING DOMAIN (EUROFUNG)"/>
    <property type="match status" value="1"/>
</dbReference>
<dbReference type="PROSITE" id="PS50048">
    <property type="entry name" value="ZN2_CY6_FUNGAL_2"/>
    <property type="match status" value="1"/>
</dbReference>
<evidence type="ECO:0000256" key="5">
    <source>
        <dbReference type="ARBA" id="ARBA00023242"/>
    </source>
</evidence>
<dbReference type="CDD" id="cd00067">
    <property type="entry name" value="GAL4"/>
    <property type="match status" value="1"/>
</dbReference>
<protein>
    <recommendedName>
        <fullName evidence="6">Zn(2)-C6 fungal-type domain-containing protein</fullName>
    </recommendedName>
</protein>
<evidence type="ECO:0000256" key="3">
    <source>
        <dbReference type="ARBA" id="ARBA00023015"/>
    </source>
</evidence>
<dbReference type="InterPro" id="IPR001138">
    <property type="entry name" value="Zn2Cys6_DnaBD"/>
</dbReference>
<keyword evidence="8" id="KW-1185">Reference proteome</keyword>
<reference evidence="7 8" key="1">
    <citation type="journal article" date="2012" name="PLoS Pathog.">
        <title>Diverse lifestyles and strategies of plant pathogenesis encoded in the genomes of eighteen Dothideomycetes fungi.</title>
        <authorList>
            <person name="Ohm R.A."/>
            <person name="Feau N."/>
            <person name="Henrissat B."/>
            <person name="Schoch C.L."/>
            <person name="Horwitz B.A."/>
            <person name="Barry K.W."/>
            <person name="Condon B.J."/>
            <person name="Copeland A.C."/>
            <person name="Dhillon B."/>
            <person name="Glaser F."/>
            <person name="Hesse C.N."/>
            <person name="Kosti I."/>
            <person name="LaButti K."/>
            <person name="Lindquist E.A."/>
            <person name="Lucas S."/>
            <person name="Salamov A.A."/>
            <person name="Bradshaw R.E."/>
            <person name="Ciuffetti L."/>
            <person name="Hamelin R.C."/>
            <person name="Kema G.H.J."/>
            <person name="Lawrence C."/>
            <person name="Scott J.A."/>
            <person name="Spatafora J.W."/>
            <person name="Turgeon B.G."/>
            <person name="de Wit P.J.G.M."/>
            <person name="Zhong S."/>
            <person name="Goodwin S.B."/>
            <person name="Grigoriev I.V."/>
        </authorList>
    </citation>
    <scope>NUCLEOTIDE SEQUENCE [LARGE SCALE GENOMIC DNA]</scope>
    <source>
        <strain evidence="8">C5 / ATCC 48332 / race O</strain>
    </source>
</reference>
<dbReference type="STRING" id="701091.M2V5X6"/>
<dbReference type="GO" id="GO:0006351">
    <property type="term" value="P:DNA-templated transcription"/>
    <property type="evidence" value="ECO:0007669"/>
    <property type="project" value="InterPro"/>
</dbReference>